<name>A0A1Y0BYH6_9MYCO</name>
<dbReference type="PANTHER" id="PTHR33778">
    <property type="entry name" value="PROTEIN MGTC"/>
    <property type="match status" value="1"/>
</dbReference>
<evidence type="ECO:0000313" key="11">
    <source>
        <dbReference type="Proteomes" id="UP000195331"/>
    </source>
</evidence>
<dbReference type="Proteomes" id="UP000195331">
    <property type="component" value="Chromosome"/>
</dbReference>
<evidence type="ECO:0000256" key="3">
    <source>
        <dbReference type="ARBA" id="ARBA00022475"/>
    </source>
</evidence>
<feature type="domain" description="MgtC/SapB/SrpB/YhiD N-terminal" evidence="8">
    <location>
        <begin position="12"/>
        <end position="126"/>
    </location>
</feature>
<dbReference type="KEGG" id="mdx:BTO20_04805"/>
<dbReference type="PRINTS" id="PR01837">
    <property type="entry name" value="MGTCSAPBPROT"/>
</dbReference>
<keyword evidence="3" id="KW-1003">Cell membrane</keyword>
<feature type="transmembrane region" description="Helical" evidence="7">
    <location>
        <begin position="112"/>
        <end position="129"/>
    </location>
</feature>
<dbReference type="OrthoDB" id="9811198at2"/>
<reference evidence="10 11" key="1">
    <citation type="submission" date="2017-04" db="EMBL/GenBank/DDBJ databases">
        <title>Whole Genome Sequence of 1,4-Dioxane Degrading Bacterium Mycobacterium dioxanotrophicus PH-06.</title>
        <authorList>
            <person name="He Y."/>
        </authorList>
    </citation>
    <scope>NUCLEOTIDE SEQUENCE [LARGE SCALE GENOMIC DNA]</scope>
    <source>
        <strain evidence="10 11">PH-06</strain>
    </source>
</reference>
<dbReference type="PANTHER" id="PTHR33778:SF3">
    <property type="entry name" value="PROTEIN MGTC"/>
    <property type="match status" value="1"/>
</dbReference>
<evidence type="ECO:0000256" key="2">
    <source>
        <dbReference type="ARBA" id="ARBA00009298"/>
    </source>
</evidence>
<evidence type="ECO:0000313" key="10">
    <source>
        <dbReference type="EMBL" id="ART68001.1"/>
    </source>
</evidence>
<comment type="subcellular location">
    <subcellularLocation>
        <location evidence="1">Cell membrane</location>
        <topology evidence="1">Multi-pass membrane protein</topology>
    </subcellularLocation>
</comment>
<evidence type="ECO:0000256" key="6">
    <source>
        <dbReference type="ARBA" id="ARBA00023136"/>
    </source>
</evidence>
<gene>
    <name evidence="10" type="ORF">BTO20_04805</name>
</gene>
<feature type="transmembrane region" description="Helical" evidence="7">
    <location>
        <begin position="35"/>
        <end position="54"/>
    </location>
</feature>
<feature type="domain" description="MgtC-like C-terminal" evidence="9">
    <location>
        <begin position="149"/>
        <end position="226"/>
    </location>
</feature>
<evidence type="ECO:0008006" key="12">
    <source>
        <dbReference type="Google" id="ProtNLM"/>
    </source>
</evidence>
<feature type="transmembrane region" description="Helical" evidence="7">
    <location>
        <begin position="86"/>
        <end position="106"/>
    </location>
</feature>
<organism evidence="10 11">
    <name type="scientific">Mycobacterium dioxanotrophicus</name>
    <dbReference type="NCBI Taxonomy" id="482462"/>
    <lineage>
        <taxon>Bacteria</taxon>
        <taxon>Bacillati</taxon>
        <taxon>Actinomycetota</taxon>
        <taxon>Actinomycetes</taxon>
        <taxon>Mycobacteriales</taxon>
        <taxon>Mycobacteriaceae</taxon>
        <taxon>Mycobacterium</taxon>
    </lineage>
</organism>
<keyword evidence="6 7" id="KW-0472">Membrane</keyword>
<evidence type="ECO:0000256" key="1">
    <source>
        <dbReference type="ARBA" id="ARBA00004651"/>
    </source>
</evidence>
<feature type="transmembrane region" description="Helical" evidence="7">
    <location>
        <begin position="60"/>
        <end position="79"/>
    </location>
</feature>
<dbReference type="AlphaFoldDB" id="A0A1Y0BYH6"/>
<protein>
    <recommendedName>
        <fullName evidence="12">Mg2+ transporter-C (MgtC) family protein</fullName>
    </recommendedName>
</protein>
<evidence type="ECO:0000256" key="7">
    <source>
        <dbReference type="SAM" id="Phobius"/>
    </source>
</evidence>
<evidence type="ECO:0000259" key="8">
    <source>
        <dbReference type="Pfam" id="PF02308"/>
    </source>
</evidence>
<dbReference type="Pfam" id="PF21770">
    <property type="entry name" value="MgtC_SapB_C"/>
    <property type="match status" value="1"/>
</dbReference>
<keyword evidence="5 7" id="KW-1133">Transmembrane helix</keyword>
<sequence length="241" mass="25613">MPALDLLGRVGFAILLGILIGMERQWRSRLAGLQTMALVSMGSALFLILGAYAFEGSDPTRVAAQIVSGIGFLGAGVIMKQGLSVTGLNTAATLWATAAVGALAGAWLWREAFAAAAIIVTANFLLFFVGQRMDRAKSLTGRETSPAEYVLDVTCRLDAEADSRALLLRAATRPELRLRSLVSTVGTSPDEVRLRAEMSADVRDDGALQEAVASVSLEPAISSARWYIRDEAAADWVGKGR</sequence>
<dbReference type="InterPro" id="IPR048640">
    <property type="entry name" value="MgtC-like_C"/>
</dbReference>
<dbReference type="InterPro" id="IPR003416">
    <property type="entry name" value="MgtC/SapB/SrpB/YhiD_fam"/>
</dbReference>
<evidence type="ECO:0000256" key="4">
    <source>
        <dbReference type="ARBA" id="ARBA00022692"/>
    </source>
</evidence>
<dbReference type="Gene3D" id="3.30.70.260">
    <property type="match status" value="1"/>
</dbReference>
<feature type="transmembrane region" description="Helical" evidence="7">
    <location>
        <begin position="6"/>
        <end position="23"/>
    </location>
</feature>
<dbReference type="RefSeq" id="WP_087073838.1">
    <property type="nucleotide sequence ID" value="NZ_CP020809.1"/>
</dbReference>
<evidence type="ECO:0000259" key="9">
    <source>
        <dbReference type="Pfam" id="PF21770"/>
    </source>
</evidence>
<dbReference type="InterPro" id="IPR049177">
    <property type="entry name" value="MgtC_SapB_SrpB_YhiD_N"/>
</dbReference>
<dbReference type="Pfam" id="PF02308">
    <property type="entry name" value="MgtC"/>
    <property type="match status" value="1"/>
</dbReference>
<dbReference type="GO" id="GO:0005886">
    <property type="term" value="C:plasma membrane"/>
    <property type="evidence" value="ECO:0007669"/>
    <property type="project" value="UniProtKB-SubCell"/>
</dbReference>
<evidence type="ECO:0000256" key="5">
    <source>
        <dbReference type="ARBA" id="ARBA00022989"/>
    </source>
</evidence>
<comment type="similarity">
    <text evidence="2">Belongs to the MgtC/SapB family.</text>
</comment>
<dbReference type="EMBL" id="CP020809">
    <property type="protein sequence ID" value="ART68001.1"/>
    <property type="molecule type" value="Genomic_DNA"/>
</dbReference>
<accession>A0A1Y0BYH6</accession>
<keyword evidence="11" id="KW-1185">Reference proteome</keyword>
<proteinExistence type="inferred from homology"/>
<keyword evidence="4 7" id="KW-0812">Transmembrane</keyword>